<proteinExistence type="predicted"/>
<dbReference type="HOGENOM" id="CLU_108835_3_1_6"/>
<dbReference type="EMBL" id="DF952378">
    <property type="protein sequence ID" value="GAN43793.1"/>
    <property type="molecule type" value="Genomic_DNA"/>
</dbReference>
<dbReference type="AlphaFoldDB" id="A0A0S6YWR9"/>
<protein>
    <recommendedName>
        <fullName evidence="3">DUF4124 domain-containing protein</fullName>
    </recommendedName>
</protein>
<reference evidence="4" key="1">
    <citation type="submission" date="2015-03" db="EMBL/GenBank/DDBJ databases">
        <title>Draft genome sequence of Mizugakiibacter sediminis skMP5.</title>
        <authorList>
            <person name="Watanabe T."/>
            <person name="Kojima H."/>
            <person name="Fukui M."/>
        </authorList>
    </citation>
    <scope>NUCLEOTIDE SEQUENCE</scope>
    <source>
        <strain evidence="4">SkMP5</strain>
    </source>
</reference>
<feature type="domain" description="DUF4124" evidence="3">
    <location>
        <begin position="11"/>
        <end position="62"/>
    </location>
</feature>
<feature type="region of interest" description="Disordered" evidence="1">
    <location>
        <begin position="33"/>
        <end position="78"/>
    </location>
</feature>
<dbReference type="Pfam" id="PF13511">
    <property type="entry name" value="DUF4124"/>
    <property type="match status" value="1"/>
</dbReference>
<evidence type="ECO:0000256" key="2">
    <source>
        <dbReference type="SAM" id="SignalP"/>
    </source>
</evidence>
<sequence>MNVRRWLPLVLLAVAATAAGGDYYKWTDASGTVHYTQRPPQGRPSQRVSVDAGSGIAPPPEATRPADQGRSLREADARYREQACATARENLRLLESGQRMIVSGGVDEGTKLSAEQRAKALADARARIAETCDKP</sequence>
<gene>
    <name evidence="4" type="ORF">MBSD_0304</name>
</gene>
<dbReference type="InterPro" id="IPR025392">
    <property type="entry name" value="DUF4124"/>
</dbReference>
<feature type="signal peptide" evidence="2">
    <location>
        <begin position="1"/>
        <end position="18"/>
    </location>
</feature>
<name>A0A0S6YWR9_9GAMM</name>
<evidence type="ECO:0000256" key="1">
    <source>
        <dbReference type="SAM" id="MobiDB-lite"/>
    </source>
</evidence>
<dbReference type="OrthoDB" id="7068596at2"/>
<keyword evidence="2" id="KW-0732">Signal</keyword>
<evidence type="ECO:0000313" key="4">
    <source>
        <dbReference type="EMBL" id="GAN43793.1"/>
    </source>
</evidence>
<feature type="chain" id="PRO_5006632609" description="DUF4124 domain-containing protein" evidence="2">
    <location>
        <begin position="19"/>
        <end position="135"/>
    </location>
</feature>
<evidence type="ECO:0000259" key="3">
    <source>
        <dbReference type="Pfam" id="PF13511"/>
    </source>
</evidence>
<accession>A0A0S6YWR9</accession>
<feature type="compositionally biased region" description="Polar residues" evidence="1">
    <location>
        <begin position="33"/>
        <end position="48"/>
    </location>
</feature>
<organism evidence="4">
    <name type="scientific">Mizugakiibacter sediminis</name>
    <dbReference type="NCBI Taxonomy" id="1475481"/>
    <lineage>
        <taxon>Bacteria</taxon>
        <taxon>Pseudomonadati</taxon>
        <taxon>Pseudomonadota</taxon>
        <taxon>Gammaproteobacteria</taxon>
        <taxon>Lysobacterales</taxon>
        <taxon>Rhodanobacteraceae</taxon>
        <taxon>Mizugakiibacter</taxon>
    </lineage>
</organism>